<feature type="domain" description="Tubby C-terminal" evidence="2">
    <location>
        <begin position="329"/>
        <end position="564"/>
    </location>
</feature>
<sequence>MFLNSERINEVKDQSIQNSQFSSKQQQKGRSNNMNRFQVKKKDEPKQDNQSLSRIQQREIEIQKKQAESQNRDDNDMVESLVQFDSEDEQNGSNQIINPLILNHQEFEEQNKQQHVIQSKPKTFNSISTLQNNVQYKKKLGENESSYDQEFDFNWNQLTIIGNNHNQYFEPGQQFVQTNDLPQLTKQNNKNNFDYIKKIQDNQNQQNNNEDQILNDLSKNQQLDQQNEKFYDIIQIDGGQSDNCIQNTDENKENSNHNIFQNIKNEEEKQENKVIEENTSKQIVEEQLPQQQVEQQQQQEQVIQQNQTCPYPKPIASISMPYGKKHFVLNPAQKGGMIQCTIKRDRSGMCRFYPKYHMHFSNGFLYLMSAKKRACNNTSNYIISQSRDDMEKSDNFIGKVRSNFMGTEFILYDSGLNPEKTKDPQKFRQQLGVVQYESNLLGAKGPRKMVVLLPNLNDQDQLYEFKPSNSKDGMIKEYLNNNRDQIVTYVNRPPQWNSRHKAFVLNFYQRVDKPSVKNFQLIVDKKEDNILLQFGRVGEDLFNLDFQYPITPLQAFQIALTSFDYKIACE</sequence>
<proteinExistence type="predicted"/>
<dbReference type="AlphaFoldDB" id="A0A8S1TMS6"/>
<evidence type="ECO:0000313" key="4">
    <source>
        <dbReference type="Proteomes" id="UP000689195"/>
    </source>
</evidence>
<organism evidence="3 4">
    <name type="scientific">Paramecium pentaurelia</name>
    <dbReference type="NCBI Taxonomy" id="43138"/>
    <lineage>
        <taxon>Eukaryota</taxon>
        <taxon>Sar</taxon>
        <taxon>Alveolata</taxon>
        <taxon>Ciliophora</taxon>
        <taxon>Intramacronucleata</taxon>
        <taxon>Oligohymenophorea</taxon>
        <taxon>Peniculida</taxon>
        <taxon>Parameciidae</taxon>
        <taxon>Paramecium</taxon>
    </lineage>
</organism>
<evidence type="ECO:0000256" key="1">
    <source>
        <dbReference type="SAM" id="MobiDB-lite"/>
    </source>
</evidence>
<accession>A0A8S1TMS6</accession>
<reference evidence="3" key="1">
    <citation type="submission" date="2021-01" db="EMBL/GenBank/DDBJ databases">
        <authorList>
            <consortium name="Genoscope - CEA"/>
            <person name="William W."/>
        </authorList>
    </citation>
    <scope>NUCLEOTIDE SEQUENCE</scope>
</reference>
<dbReference type="OrthoDB" id="8775810at2759"/>
<dbReference type="PANTHER" id="PTHR16517">
    <property type="entry name" value="TUBBY-RELATED"/>
    <property type="match status" value="1"/>
</dbReference>
<feature type="region of interest" description="Disordered" evidence="1">
    <location>
        <begin position="1"/>
        <end position="54"/>
    </location>
</feature>
<dbReference type="InterPro" id="IPR000007">
    <property type="entry name" value="Tubby_C"/>
</dbReference>
<dbReference type="PANTHER" id="PTHR16517:SF7">
    <property type="entry name" value="PROTEIN KING TUBBY"/>
    <property type="match status" value="1"/>
</dbReference>
<gene>
    <name evidence="3" type="ORF">PPENT_87.1.T0240121</name>
</gene>
<feature type="compositionally biased region" description="Low complexity" evidence="1">
    <location>
        <begin position="14"/>
        <end position="26"/>
    </location>
</feature>
<name>A0A8S1TMS6_9CILI</name>
<comment type="caution">
    <text evidence="3">The sequence shown here is derived from an EMBL/GenBank/DDBJ whole genome shotgun (WGS) entry which is preliminary data.</text>
</comment>
<dbReference type="Proteomes" id="UP000689195">
    <property type="component" value="Unassembled WGS sequence"/>
</dbReference>
<keyword evidence="4" id="KW-1185">Reference proteome</keyword>
<dbReference type="Pfam" id="PF01167">
    <property type="entry name" value="Tub"/>
    <property type="match status" value="1"/>
</dbReference>
<dbReference type="EMBL" id="CAJJDO010000024">
    <property type="protein sequence ID" value="CAD8153273.1"/>
    <property type="molecule type" value="Genomic_DNA"/>
</dbReference>
<evidence type="ECO:0000313" key="3">
    <source>
        <dbReference type="EMBL" id="CAD8153273.1"/>
    </source>
</evidence>
<protein>
    <recommendedName>
        <fullName evidence="2">Tubby C-terminal domain-containing protein</fullName>
    </recommendedName>
</protein>
<evidence type="ECO:0000259" key="2">
    <source>
        <dbReference type="Pfam" id="PF01167"/>
    </source>
</evidence>